<organism evidence="1 2">
    <name type="scientific">Arachis hypogaea</name>
    <name type="common">Peanut</name>
    <dbReference type="NCBI Taxonomy" id="3818"/>
    <lineage>
        <taxon>Eukaryota</taxon>
        <taxon>Viridiplantae</taxon>
        <taxon>Streptophyta</taxon>
        <taxon>Embryophyta</taxon>
        <taxon>Tracheophyta</taxon>
        <taxon>Spermatophyta</taxon>
        <taxon>Magnoliopsida</taxon>
        <taxon>eudicotyledons</taxon>
        <taxon>Gunneridae</taxon>
        <taxon>Pentapetalae</taxon>
        <taxon>rosids</taxon>
        <taxon>fabids</taxon>
        <taxon>Fabales</taxon>
        <taxon>Fabaceae</taxon>
        <taxon>Papilionoideae</taxon>
        <taxon>50 kb inversion clade</taxon>
        <taxon>dalbergioids sensu lato</taxon>
        <taxon>Dalbergieae</taxon>
        <taxon>Pterocarpus clade</taxon>
        <taxon>Arachis</taxon>
    </lineage>
</organism>
<dbReference type="Proteomes" id="UP000289738">
    <property type="component" value="Chromosome A07"/>
</dbReference>
<proteinExistence type="predicted"/>
<dbReference type="EMBL" id="SDMP01000007">
    <property type="protein sequence ID" value="RYR48737.1"/>
    <property type="molecule type" value="Genomic_DNA"/>
</dbReference>
<evidence type="ECO:0000313" key="1">
    <source>
        <dbReference type="EMBL" id="RYR48737.1"/>
    </source>
</evidence>
<sequence length="263" mass="28726">MHGQILTTLGKFFIPLSIPSKSTHEPFLPQQLNLTSHTFNSKSETLTFANLSRTTTLTFAILTFQNSSPSPSHRRQTVSYPPSSLFSVLSRHSLLCSLVALTSRLRSLAHFSLGLARALTISDSSSSLWFVSSPCRTQSPPSLRSLRRWQKKTEPASCPSGGGRLRLLVSAINSVGQLSSPSIPGVCGCADDDEQQWLVQQAEEYAALIMEELDPEETGFIMRLEVMEFSGLKSSSCVTHAINARDSSFFDVVASQLTPKTTG</sequence>
<dbReference type="AlphaFoldDB" id="A0A445CCR3"/>
<gene>
    <name evidence="1" type="ORF">Ahy_A07g034812</name>
</gene>
<evidence type="ECO:0000313" key="2">
    <source>
        <dbReference type="Proteomes" id="UP000289738"/>
    </source>
</evidence>
<name>A0A445CCR3_ARAHY</name>
<protein>
    <submittedName>
        <fullName evidence="1">Uncharacterized protein</fullName>
    </submittedName>
</protein>
<reference evidence="1 2" key="1">
    <citation type="submission" date="2019-01" db="EMBL/GenBank/DDBJ databases">
        <title>Sequencing of cultivated peanut Arachis hypogaea provides insights into genome evolution and oil improvement.</title>
        <authorList>
            <person name="Chen X."/>
        </authorList>
    </citation>
    <scope>NUCLEOTIDE SEQUENCE [LARGE SCALE GENOMIC DNA]</scope>
    <source>
        <strain evidence="2">cv. Fuhuasheng</strain>
        <tissue evidence="1">Leaves</tissue>
    </source>
</reference>
<accession>A0A445CCR3</accession>
<keyword evidence="2" id="KW-1185">Reference proteome</keyword>
<comment type="caution">
    <text evidence="1">The sequence shown here is derived from an EMBL/GenBank/DDBJ whole genome shotgun (WGS) entry which is preliminary data.</text>
</comment>